<gene>
    <name evidence="2" type="ORF">ITX56_17700</name>
</gene>
<dbReference type="EMBL" id="JADMNK010000010">
    <property type="protein sequence ID" value="MBZ0059603.1"/>
    <property type="molecule type" value="Genomic_DNA"/>
</dbReference>
<organism evidence="2 3">
    <name type="scientific">Leclercia barmai</name>
    <dbReference type="NCBI Taxonomy" id="2785629"/>
    <lineage>
        <taxon>Bacteria</taxon>
        <taxon>Pseudomonadati</taxon>
        <taxon>Pseudomonadota</taxon>
        <taxon>Gammaproteobacteria</taxon>
        <taxon>Enterobacterales</taxon>
        <taxon>Enterobacteriaceae</taxon>
        <taxon>Leclercia</taxon>
    </lineage>
</organism>
<evidence type="ECO:0000313" key="3">
    <source>
        <dbReference type="Proteomes" id="UP000706580"/>
    </source>
</evidence>
<sequence length="65" mass="7340">MQTVNHATAARVIAALLANVDKYGVPVQIVNPGRHRAVLINIDTWRQLCEALNIPDETQEHEYDF</sequence>
<proteinExistence type="inferred from homology"/>
<reference evidence="2 3" key="1">
    <citation type="submission" date="2020-11" db="EMBL/GenBank/DDBJ databases">
        <title>Draft Genome of Enterobacter sp. strain EMC7.</title>
        <authorList>
            <person name="Barman P."/>
            <person name="Sinha S."/>
            <person name="Sen S."/>
            <person name="Chakraborty R."/>
        </authorList>
    </citation>
    <scope>NUCLEOTIDE SEQUENCE [LARGE SCALE GENOMIC DNA]</scope>
    <source>
        <strain evidence="2 3">EMC7</strain>
    </source>
</reference>
<evidence type="ECO:0000256" key="1">
    <source>
        <dbReference type="ARBA" id="ARBA00009981"/>
    </source>
</evidence>
<evidence type="ECO:0000313" key="2">
    <source>
        <dbReference type="EMBL" id="MBZ0059603.1"/>
    </source>
</evidence>
<dbReference type="InterPro" id="IPR036165">
    <property type="entry name" value="YefM-like_sf"/>
</dbReference>
<dbReference type="RefSeq" id="WP_223075277.1">
    <property type="nucleotide sequence ID" value="NZ_JADMNK010000010.1"/>
</dbReference>
<keyword evidence="3" id="KW-1185">Reference proteome</keyword>
<protein>
    <recommendedName>
        <fullName evidence="4">Type II toxin-antitoxin system Phd/YefM family antitoxin</fullName>
    </recommendedName>
</protein>
<dbReference type="Proteomes" id="UP000706580">
    <property type="component" value="Unassembled WGS sequence"/>
</dbReference>
<comment type="caution">
    <text evidence="2">The sequence shown here is derived from an EMBL/GenBank/DDBJ whole genome shotgun (WGS) entry which is preliminary data.</text>
</comment>
<dbReference type="Gene3D" id="3.40.1620.10">
    <property type="entry name" value="YefM-like domain"/>
    <property type="match status" value="1"/>
</dbReference>
<name>A0ABS7S0G1_9ENTR</name>
<comment type="similarity">
    <text evidence="1">Belongs to the phD/YefM antitoxin family.</text>
</comment>
<evidence type="ECO:0008006" key="4">
    <source>
        <dbReference type="Google" id="ProtNLM"/>
    </source>
</evidence>
<accession>A0ABS7S0G1</accession>
<dbReference type="SUPFAM" id="SSF143120">
    <property type="entry name" value="YefM-like"/>
    <property type="match status" value="1"/>
</dbReference>